<evidence type="ECO:0000256" key="1">
    <source>
        <dbReference type="SAM" id="MobiDB-lite"/>
    </source>
</evidence>
<proteinExistence type="predicted"/>
<evidence type="ECO:0000313" key="2">
    <source>
        <dbReference type="EMBL" id="HDD53300.1"/>
    </source>
</evidence>
<dbReference type="Proteomes" id="UP000885690">
    <property type="component" value="Unassembled WGS sequence"/>
</dbReference>
<feature type="compositionally biased region" description="Pro residues" evidence="1">
    <location>
        <begin position="11"/>
        <end position="51"/>
    </location>
</feature>
<dbReference type="AlphaFoldDB" id="A0A7C0YE03"/>
<organism evidence="2">
    <name type="scientific">Thermosulfidibacter takaii</name>
    <dbReference type="NCBI Taxonomy" id="412593"/>
    <lineage>
        <taxon>Bacteria</taxon>
        <taxon>Pseudomonadati</taxon>
        <taxon>Thermosulfidibacterota</taxon>
        <taxon>Thermosulfidibacteria</taxon>
        <taxon>Thermosulfidibacterales</taxon>
        <taxon>Thermosulfidibacteraceae</taxon>
    </lineage>
</organism>
<dbReference type="EMBL" id="DQWS01000167">
    <property type="protein sequence ID" value="HDD53300.1"/>
    <property type="molecule type" value="Genomic_DNA"/>
</dbReference>
<protein>
    <submittedName>
        <fullName evidence="2">Uncharacterized protein</fullName>
    </submittedName>
</protein>
<reference evidence="2" key="1">
    <citation type="journal article" date="2020" name="mSystems">
        <title>Genome- and Community-Level Interaction Insights into Carbon Utilization and Element Cycling Functions of Hydrothermarchaeota in Hydrothermal Sediment.</title>
        <authorList>
            <person name="Zhou Z."/>
            <person name="Liu Y."/>
            <person name="Xu W."/>
            <person name="Pan J."/>
            <person name="Luo Z.H."/>
            <person name="Li M."/>
        </authorList>
    </citation>
    <scope>NUCLEOTIDE SEQUENCE [LARGE SCALE GENOMIC DNA]</scope>
    <source>
        <strain evidence="2">HyVt-115</strain>
    </source>
</reference>
<accession>A0A7C0YE03</accession>
<comment type="caution">
    <text evidence="2">The sequence shown here is derived from an EMBL/GenBank/DDBJ whole genome shotgun (WGS) entry which is preliminary data.</text>
</comment>
<feature type="region of interest" description="Disordered" evidence="1">
    <location>
        <begin position="1"/>
        <end position="61"/>
    </location>
</feature>
<sequence length="78" mass="8381">MVAQLGHTQKPPGPLPMPPPMPRPPPIPLPPPPPIPRPPPMPRPPIPPPPFCISAPPSLTTTVYKQNPLDMQKSRAQG</sequence>
<name>A0A7C0YE03_9BACT</name>
<gene>
    <name evidence="2" type="ORF">ENF32_04465</name>
</gene>